<gene>
    <name evidence="2" type="ORF">BJ965_004545</name>
</gene>
<accession>A0A7W7GJQ2</accession>
<feature type="region of interest" description="Disordered" evidence="1">
    <location>
        <begin position="35"/>
        <end position="62"/>
    </location>
</feature>
<organism evidence="2 3">
    <name type="scientific">Streptomyces luteogriseus</name>
    <dbReference type="NCBI Taxonomy" id="68233"/>
    <lineage>
        <taxon>Bacteria</taxon>
        <taxon>Bacillati</taxon>
        <taxon>Actinomycetota</taxon>
        <taxon>Actinomycetes</taxon>
        <taxon>Kitasatosporales</taxon>
        <taxon>Streptomycetaceae</taxon>
        <taxon>Streptomyces</taxon>
    </lineage>
</organism>
<protein>
    <submittedName>
        <fullName evidence="2">Uncharacterized protein</fullName>
    </submittedName>
</protein>
<dbReference type="EMBL" id="JACHMS010000001">
    <property type="protein sequence ID" value="MBB4714663.1"/>
    <property type="molecule type" value="Genomic_DNA"/>
</dbReference>
<keyword evidence="3" id="KW-1185">Reference proteome</keyword>
<evidence type="ECO:0000313" key="2">
    <source>
        <dbReference type="EMBL" id="MBB4714663.1"/>
    </source>
</evidence>
<name>A0A7W7GJQ2_9ACTN</name>
<dbReference type="Proteomes" id="UP000565089">
    <property type="component" value="Unassembled WGS sequence"/>
</dbReference>
<reference evidence="2 3" key="1">
    <citation type="submission" date="2020-08" db="EMBL/GenBank/DDBJ databases">
        <title>Sequencing the genomes of 1000 actinobacteria strains.</title>
        <authorList>
            <person name="Klenk H.-P."/>
        </authorList>
    </citation>
    <scope>NUCLEOTIDE SEQUENCE [LARGE SCALE GENOMIC DNA]</scope>
    <source>
        <strain evidence="2 3">DSM 40483</strain>
    </source>
</reference>
<evidence type="ECO:0000256" key="1">
    <source>
        <dbReference type="SAM" id="MobiDB-lite"/>
    </source>
</evidence>
<comment type="caution">
    <text evidence="2">The sequence shown here is derived from an EMBL/GenBank/DDBJ whole genome shotgun (WGS) entry which is preliminary data.</text>
</comment>
<proteinExistence type="predicted"/>
<evidence type="ECO:0000313" key="3">
    <source>
        <dbReference type="Proteomes" id="UP000565089"/>
    </source>
</evidence>
<sequence length="62" mass="6539">MEGFVYKVTPRPFTRNRLIVSADAFAVLIGSVKGGSQIAGSGAERGDGRSDGLALSNVRTER</sequence>
<dbReference type="AlphaFoldDB" id="A0A7W7GJQ2"/>